<dbReference type="Pfam" id="PF02311">
    <property type="entry name" value="AraC_binding"/>
    <property type="match status" value="1"/>
</dbReference>
<dbReference type="PRINTS" id="PR00032">
    <property type="entry name" value="HTHARAC"/>
</dbReference>
<dbReference type="GO" id="GO:0043565">
    <property type="term" value="F:sequence-specific DNA binding"/>
    <property type="evidence" value="ECO:0007669"/>
    <property type="project" value="InterPro"/>
</dbReference>
<evidence type="ECO:0000259" key="4">
    <source>
        <dbReference type="PROSITE" id="PS01124"/>
    </source>
</evidence>
<proteinExistence type="predicted"/>
<sequence>MYEHIFLPKPLFPRHICFPDFIGGYSDYPEHSVKREYRTTENNLDRCYNLHIVLGGKGYLFTEGQRYELTKGQGFLYGPGMRQWYCSDAHDPWNIRWVHFFGERLEELLDGKGLDEPWLFALADLPAIERSIESILAIGRSYQVEDEHRLAAALYELLTRLQTTSSRLNVPVNQAADKIRAVANYVRAHSSQPMSIEQAAALAGYSTHYFSRKFGQTFGKSFTDFLLEARLLQAKRLLTSTDLPIKRIALETGFSQASYFISCFHRLEGMTPLQFRSLHRIDRS</sequence>
<keyword evidence="2" id="KW-0238">DNA-binding</keyword>
<dbReference type="SUPFAM" id="SSF46689">
    <property type="entry name" value="Homeodomain-like"/>
    <property type="match status" value="2"/>
</dbReference>
<keyword evidence="1" id="KW-0805">Transcription regulation</keyword>
<dbReference type="GO" id="GO:0003700">
    <property type="term" value="F:DNA-binding transcription factor activity"/>
    <property type="evidence" value="ECO:0007669"/>
    <property type="project" value="InterPro"/>
</dbReference>
<evidence type="ECO:0000256" key="2">
    <source>
        <dbReference type="ARBA" id="ARBA00023125"/>
    </source>
</evidence>
<protein>
    <submittedName>
        <fullName evidence="5">AraC family transcriptional regulator</fullName>
    </submittedName>
</protein>
<dbReference type="Gene3D" id="2.60.120.280">
    <property type="entry name" value="Regulatory protein AraC"/>
    <property type="match status" value="1"/>
</dbReference>
<evidence type="ECO:0000256" key="1">
    <source>
        <dbReference type="ARBA" id="ARBA00023015"/>
    </source>
</evidence>
<dbReference type="SMART" id="SM00342">
    <property type="entry name" value="HTH_ARAC"/>
    <property type="match status" value="1"/>
</dbReference>
<dbReference type="PROSITE" id="PS01124">
    <property type="entry name" value="HTH_ARAC_FAMILY_2"/>
    <property type="match status" value="1"/>
</dbReference>
<feature type="domain" description="HTH araC/xylS-type" evidence="4">
    <location>
        <begin position="180"/>
        <end position="278"/>
    </location>
</feature>
<dbReference type="PANTHER" id="PTHR43280">
    <property type="entry name" value="ARAC-FAMILY TRANSCRIPTIONAL REGULATOR"/>
    <property type="match status" value="1"/>
</dbReference>
<organism evidence="5 6">
    <name type="scientific">Paenibacillus montaniterrae</name>
    <dbReference type="NCBI Taxonomy" id="429341"/>
    <lineage>
        <taxon>Bacteria</taxon>
        <taxon>Bacillati</taxon>
        <taxon>Bacillota</taxon>
        <taxon>Bacilli</taxon>
        <taxon>Bacillales</taxon>
        <taxon>Paenibacillaceae</taxon>
        <taxon>Paenibacillus</taxon>
    </lineage>
</organism>
<reference evidence="5" key="1">
    <citation type="submission" date="2021-03" db="EMBL/GenBank/DDBJ databases">
        <title>Antimicrobial resistance genes in bacteria isolated from Japanese honey, and their potential for conferring macrolide and lincosamide resistance in the American foulbrood pathogen Paenibacillus larvae.</title>
        <authorList>
            <person name="Okamoto M."/>
            <person name="Kumagai M."/>
            <person name="Kanamori H."/>
            <person name="Takamatsu D."/>
        </authorList>
    </citation>
    <scope>NUCLEOTIDE SEQUENCE</scope>
    <source>
        <strain evidence="5">J40TS1</strain>
    </source>
</reference>
<keyword evidence="3" id="KW-0804">Transcription</keyword>
<dbReference type="Pfam" id="PF12833">
    <property type="entry name" value="HTH_18"/>
    <property type="match status" value="1"/>
</dbReference>
<evidence type="ECO:0000313" key="6">
    <source>
        <dbReference type="Proteomes" id="UP000683139"/>
    </source>
</evidence>
<dbReference type="InterPro" id="IPR009057">
    <property type="entry name" value="Homeodomain-like_sf"/>
</dbReference>
<dbReference type="AlphaFoldDB" id="A0A919YUA2"/>
<dbReference type="InterPro" id="IPR020449">
    <property type="entry name" value="Tscrpt_reg_AraC-type_HTH"/>
</dbReference>
<dbReference type="SUPFAM" id="SSF51215">
    <property type="entry name" value="Regulatory protein AraC"/>
    <property type="match status" value="1"/>
</dbReference>
<dbReference type="RefSeq" id="WP_213516682.1">
    <property type="nucleotide sequence ID" value="NZ_BOSE01000005.1"/>
</dbReference>
<gene>
    <name evidence="5" type="ORF">J40TS1_30530</name>
</gene>
<dbReference type="Gene3D" id="1.10.10.60">
    <property type="entry name" value="Homeodomain-like"/>
    <property type="match status" value="2"/>
</dbReference>
<dbReference type="EMBL" id="BOSE01000005">
    <property type="protein sequence ID" value="GIP17411.1"/>
    <property type="molecule type" value="Genomic_DNA"/>
</dbReference>
<evidence type="ECO:0000256" key="3">
    <source>
        <dbReference type="ARBA" id="ARBA00023163"/>
    </source>
</evidence>
<dbReference type="InterPro" id="IPR037923">
    <property type="entry name" value="HTH-like"/>
</dbReference>
<dbReference type="Proteomes" id="UP000683139">
    <property type="component" value="Unassembled WGS sequence"/>
</dbReference>
<dbReference type="PANTHER" id="PTHR43280:SF28">
    <property type="entry name" value="HTH-TYPE TRANSCRIPTIONAL ACTIVATOR RHAS"/>
    <property type="match status" value="1"/>
</dbReference>
<dbReference type="InterPro" id="IPR003313">
    <property type="entry name" value="AraC-bd"/>
</dbReference>
<dbReference type="CDD" id="cd06986">
    <property type="entry name" value="cupin_MmsR-like_N"/>
    <property type="match status" value="1"/>
</dbReference>
<keyword evidence="6" id="KW-1185">Reference proteome</keyword>
<comment type="caution">
    <text evidence="5">The sequence shown here is derived from an EMBL/GenBank/DDBJ whole genome shotgun (WGS) entry which is preliminary data.</text>
</comment>
<accession>A0A919YUA2</accession>
<dbReference type="InterPro" id="IPR018060">
    <property type="entry name" value="HTH_AraC"/>
</dbReference>
<name>A0A919YUA2_9BACL</name>
<evidence type="ECO:0000313" key="5">
    <source>
        <dbReference type="EMBL" id="GIP17411.1"/>
    </source>
</evidence>